<feature type="region of interest" description="Disordered" evidence="1">
    <location>
        <begin position="68"/>
        <end position="106"/>
    </location>
</feature>
<reference evidence="3" key="1">
    <citation type="journal article" date="2023" name="Mol. Phylogenet. Evol.">
        <title>Genome-scale phylogeny and comparative genomics of the fungal order Sordariales.</title>
        <authorList>
            <person name="Hensen N."/>
            <person name="Bonometti L."/>
            <person name="Westerberg I."/>
            <person name="Brannstrom I.O."/>
            <person name="Guillou S."/>
            <person name="Cros-Aarteil S."/>
            <person name="Calhoun S."/>
            <person name="Haridas S."/>
            <person name="Kuo A."/>
            <person name="Mondo S."/>
            <person name="Pangilinan J."/>
            <person name="Riley R."/>
            <person name="LaButti K."/>
            <person name="Andreopoulos B."/>
            <person name="Lipzen A."/>
            <person name="Chen C."/>
            <person name="Yan M."/>
            <person name="Daum C."/>
            <person name="Ng V."/>
            <person name="Clum A."/>
            <person name="Steindorff A."/>
            <person name="Ohm R.A."/>
            <person name="Martin F."/>
            <person name="Silar P."/>
            <person name="Natvig D.O."/>
            <person name="Lalanne C."/>
            <person name="Gautier V."/>
            <person name="Ament-Velasquez S.L."/>
            <person name="Kruys A."/>
            <person name="Hutchinson M.I."/>
            <person name="Powell A.J."/>
            <person name="Barry K."/>
            <person name="Miller A.N."/>
            <person name="Grigoriev I.V."/>
            <person name="Debuchy R."/>
            <person name="Gladieux P."/>
            <person name="Hiltunen Thoren M."/>
            <person name="Johannesson H."/>
        </authorList>
    </citation>
    <scope>NUCLEOTIDE SEQUENCE [LARGE SCALE GENOMIC DNA]</scope>
    <source>
        <strain evidence="3">CBS 340.73</strain>
    </source>
</reference>
<accession>A0AAN6MZU8</accession>
<sequence>MIFVILPAPLFETYGTDRRFLRYGQTPSHLSAGDCQVAGKIGHSVIQTGTCPKWKLWTGPGCTRDADGFAVHPTPSPAFSPSSRANDEGSRDSSTGVRTPSYRRNNLYSNGINVRHARSQLSDHNSCYVKGSRAERGSPSPPPEQIDRYLNRLKTLIRGHAKADVEEFLKETVFIKDSDPAYGRPVSLKNVYYLILKTRDLRKLEHKDLGFLSSSSSSKLPEALEVIFRSLQISVQVLHRRASTLLIG</sequence>
<evidence type="ECO:0000256" key="1">
    <source>
        <dbReference type="SAM" id="MobiDB-lite"/>
    </source>
</evidence>
<protein>
    <submittedName>
        <fullName evidence="2">Uncharacterized protein</fullName>
    </submittedName>
</protein>
<gene>
    <name evidence="2" type="ORF">QBC46DRAFT_452634</name>
</gene>
<keyword evidence="3" id="KW-1185">Reference proteome</keyword>
<name>A0AAN6MZU8_9PEZI</name>
<dbReference type="Proteomes" id="UP001303473">
    <property type="component" value="Unassembled WGS sequence"/>
</dbReference>
<dbReference type="AlphaFoldDB" id="A0AAN6MZU8"/>
<dbReference type="EMBL" id="MU853879">
    <property type="protein sequence ID" value="KAK3936592.1"/>
    <property type="molecule type" value="Genomic_DNA"/>
</dbReference>
<proteinExistence type="predicted"/>
<organism evidence="2 3">
    <name type="scientific">Diplogelasinospora grovesii</name>
    <dbReference type="NCBI Taxonomy" id="303347"/>
    <lineage>
        <taxon>Eukaryota</taxon>
        <taxon>Fungi</taxon>
        <taxon>Dikarya</taxon>
        <taxon>Ascomycota</taxon>
        <taxon>Pezizomycotina</taxon>
        <taxon>Sordariomycetes</taxon>
        <taxon>Sordariomycetidae</taxon>
        <taxon>Sordariales</taxon>
        <taxon>Diplogelasinosporaceae</taxon>
        <taxon>Diplogelasinospora</taxon>
    </lineage>
</organism>
<comment type="caution">
    <text evidence="2">The sequence shown here is derived from an EMBL/GenBank/DDBJ whole genome shotgun (WGS) entry which is preliminary data.</text>
</comment>
<feature type="region of interest" description="Disordered" evidence="1">
    <location>
        <begin position="122"/>
        <end position="145"/>
    </location>
</feature>
<evidence type="ECO:0000313" key="3">
    <source>
        <dbReference type="Proteomes" id="UP001303473"/>
    </source>
</evidence>
<evidence type="ECO:0000313" key="2">
    <source>
        <dbReference type="EMBL" id="KAK3936592.1"/>
    </source>
</evidence>
<feature type="compositionally biased region" description="Polar residues" evidence="1">
    <location>
        <begin position="92"/>
        <end position="106"/>
    </location>
</feature>